<dbReference type="PROSITE" id="PS51257">
    <property type="entry name" value="PROKAR_LIPOPROTEIN"/>
    <property type="match status" value="1"/>
</dbReference>
<proteinExistence type="predicted"/>
<comment type="caution">
    <text evidence="4">The sequence shown here is derived from an EMBL/GenBank/DDBJ whole genome shotgun (WGS) entry which is preliminary data.</text>
</comment>
<dbReference type="EMBL" id="BAABJZ010000003">
    <property type="protein sequence ID" value="GAA4872272.1"/>
    <property type="molecule type" value="Genomic_DNA"/>
</dbReference>
<feature type="region of interest" description="Disordered" evidence="1">
    <location>
        <begin position="88"/>
        <end position="111"/>
    </location>
</feature>
<keyword evidence="2" id="KW-0732">Signal</keyword>
<organism evidence="4 5">
    <name type="scientific">Ferrimonas pelagia</name>
    <dbReference type="NCBI Taxonomy" id="1177826"/>
    <lineage>
        <taxon>Bacteria</taxon>
        <taxon>Pseudomonadati</taxon>
        <taxon>Pseudomonadota</taxon>
        <taxon>Gammaproteobacteria</taxon>
        <taxon>Alteromonadales</taxon>
        <taxon>Ferrimonadaceae</taxon>
        <taxon>Ferrimonas</taxon>
    </lineage>
</organism>
<dbReference type="InterPro" id="IPR024952">
    <property type="entry name" value="LPP20-like_dom"/>
</dbReference>
<reference evidence="5" key="1">
    <citation type="journal article" date="2019" name="Int. J. Syst. Evol. Microbiol.">
        <title>The Global Catalogue of Microorganisms (GCM) 10K type strain sequencing project: providing services to taxonomists for standard genome sequencing and annotation.</title>
        <authorList>
            <consortium name="The Broad Institute Genomics Platform"/>
            <consortium name="The Broad Institute Genome Sequencing Center for Infectious Disease"/>
            <person name="Wu L."/>
            <person name="Ma J."/>
        </authorList>
    </citation>
    <scope>NUCLEOTIDE SEQUENCE [LARGE SCALE GENOMIC DNA]</scope>
    <source>
        <strain evidence="5">JCM 18401</strain>
    </source>
</reference>
<dbReference type="Proteomes" id="UP001499988">
    <property type="component" value="Unassembled WGS sequence"/>
</dbReference>
<evidence type="ECO:0000259" key="3">
    <source>
        <dbReference type="Pfam" id="PF02169"/>
    </source>
</evidence>
<evidence type="ECO:0000313" key="5">
    <source>
        <dbReference type="Proteomes" id="UP001499988"/>
    </source>
</evidence>
<protein>
    <recommendedName>
        <fullName evidence="3">Lipoprotein LPP20-like domain-containing protein</fullName>
    </recommendedName>
</protein>
<evidence type="ECO:0000256" key="1">
    <source>
        <dbReference type="SAM" id="MobiDB-lite"/>
    </source>
</evidence>
<evidence type="ECO:0000256" key="2">
    <source>
        <dbReference type="SAM" id="SignalP"/>
    </source>
</evidence>
<dbReference type="Pfam" id="PF02169">
    <property type="entry name" value="LPP20"/>
    <property type="match status" value="1"/>
</dbReference>
<accession>A0ABP9E9J9</accession>
<keyword evidence="5" id="KW-1185">Reference proteome</keyword>
<feature type="signal peptide" evidence="2">
    <location>
        <begin position="1"/>
        <end position="23"/>
    </location>
</feature>
<feature type="domain" description="Lipoprotein LPP20-like" evidence="3">
    <location>
        <begin position="34"/>
        <end position="142"/>
    </location>
</feature>
<sequence>MKKLVAAMMALGLVACSSTPKFVCTFPDSNEVAPEWMCPESQEERADMILATGSYEASKASYAHRERMAMQNARANLVLEVNARMAVSDSSSEGTERVGNKEQVVAADGSSGTTVTEAELAGTRMLGRVSEDSGRLWVLVGIPQSQLLQARERVLD</sequence>
<name>A0ABP9E9J9_9GAMM</name>
<evidence type="ECO:0000313" key="4">
    <source>
        <dbReference type="EMBL" id="GAA4872272.1"/>
    </source>
</evidence>
<dbReference type="RefSeq" id="WP_345332227.1">
    <property type="nucleotide sequence ID" value="NZ_BAABJZ010000003.1"/>
</dbReference>
<gene>
    <name evidence="4" type="ORF">GCM10023333_01290</name>
</gene>
<feature type="chain" id="PRO_5046261297" description="Lipoprotein LPP20-like domain-containing protein" evidence="2">
    <location>
        <begin position="24"/>
        <end position="156"/>
    </location>
</feature>